<evidence type="ECO:0000313" key="1">
    <source>
        <dbReference type="EMBL" id="MBE9192573.1"/>
    </source>
</evidence>
<name>A0ABR9UW98_9CHRO</name>
<dbReference type="Proteomes" id="UP000651156">
    <property type="component" value="Unassembled WGS sequence"/>
</dbReference>
<keyword evidence="2" id="KW-1185">Reference proteome</keyword>
<comment type="caution">
    <text evidence="1">The sequence shown here is derived from an EMBL/GenBank/DDBJ whole genome shotgun (WGS) entry which is preliminary data.</text>
</comment>
<proteinExistence type="predicted"/>
<accession>A0ABR9UW98</accession>
<protein>
    <submittedName>
        <fullName evidence="1">Uncharacterized protein</fullName>
    </submittedName>
</protein>
<reference evidence="1 2" key="1">
    <citation type="submission" date="2020-10" db="EMBL/GenBank/DDBJ databases">
        <authorList>
            <person name="Castelo-Branco R."/>
            <person name="Eusebio N."/>
            <person name="Adriana R."/>
            <person name="Vieira A."/>
            <person name="Brugerolle De Fraissinette N."/>
            <person name="Rezende De Castro R."/>
            <person name="Schneider M.P."/>
            <person name="Vasconcelos V."/>
            <person name="Leao P.N."/>
        </authorList>
    </citation>
    <scope>NUCLEOTIDE SEQUENCE [LARGE SCALE GENOMIC DNA]</scope>
    <source>
        <strain evidence="1 2">LEGE 06123</strain>
    </source>
</reference>
<dbReference type="RefSeq" id="WP_339384102.1">
    <property type="nucleotide sequence ID" value="NZ_CAWPMZ010000095.1"/>
</dbReference>
<sequence>MRLLAIPKTGKRDRLLDTELRPVTVVLKREILNLTSQQGNLSRSRDNDFFYCAIG</sequence>
<organism evidence="1 2">
    <name type="scientific">Gloeocapsopsis crepidinum LEGE 06123</name>
    <dbReference type="NCBI Taxonomy" id="588587"/>
    <lineage>
        <taxon>Bacteria</taxon>
        <taxon>Bacillati</taxon>
        <taxon>Cyanobacteriota</taxon>
        <taxon>Cyanophyceae</taxon>
        <taxon>Oscillatoriophycideae</taxon>
        <taxon>Chroococcales</taxon>
        <taxon>Chroococcaceae</taxon>
        <taxon>Gloeocapsopsis</taxon>
    </lineage>
</organism>
<gene>
    <name evidence="1" type="ORF">IQ230_19910</name>
</gene>
<dbReference type="EMBL" id="JADEWN010000059">
    <property type="protein sequence ID" value="MBE9192573.1"/>
    <property type="molecule type" value="Genomic_DNA"/>
</dbReference>
<evidence type="ECO:0000313" key="2">
    <source>
        <dbReference type="Proteomes" id="UP000651156"/>
    </source>
</evidence>